<reference evidence="2" key="1">
    <citation type="submission" date="2017-09" db="EMBL/GenBank/DDBJ databases">
        <title>Depth-based differentiation of microbial function through sediment-hosted aquifers and enrichment of novel symbionts in the deep terrestrial subsurface.</title>
        <authorList>
            <person name="Probst A.J."/>
            <person name="Ladd B."/>
            <person name="Jarett J.K."/>
            <person name="Geller-Mcgrath D.E."/>
            <person name="Sieber C.M.K."/>
            <person name="Emerson J.B."/>
            <person name="Anantharaman K."/>
            <person name="Thomas B.C."/>
            <person name="Malmstrom R."/>
            <person name="Stieglmeier M."/>
            <person name="Klingl A."/>
            <person name="Woyke T."/>
            <person name="Ryan C.M."/>
            <person name="Banfield J.F."/>
        </authorList>
    </citation>
    <scope>NUCLEOTIDE SEQUENCE [LARGE SCALE GENOMIC DNA]</scope>
</reference>
<evidence type="ECO:0000313" key="1">
    <source>
        <dbReference type="EMBL" id="PIW74755.1"/>
    </source>
</evidence>
<dbReference type="AlphaFoldDB" id="A0A2M7IE24"/>
<gene>
    <name evidence="1" type="ORF">CO003_01070</name>
</gene>
<accession>A0A2M7IE24</accession>
<dbReference type="Proteomes" id="UP000231673">
    <property type="component" value="Unassembled WGS sequence"/>
</dbReference>
<protein>
    <submittedName>
        <fullName evidence="1">Uncharacterized protein</fullName>
    </submittedName>
</protein>
<sequence>MAQDNLEKLNRNVYNLQKELKVLRSFVIGCLGKDKEGEYHPDFVKKIIKANSEDASLIFKDKYSFLKKIQS</sequence>
<organism evidence="1 2">
    <name type="scientific">Candidatus Portnoybacteria bacterium CG_4_8_14_3_um_filter_44_15</name>
    <dbReference type="NCBI Taxonomy" id="1974803"/>
    <lineage>
        <taxon>Bacteria</taxon>
        <taxon>Candidatus Portnoyibacteriota</taxon>
    </lineage>
</organism>
<comment type="caution">
    <text evidence="1">The sequence shown here is derived from an EMBL/GenBank/DDBJ whole genome shotgun (WGS) entry which is preliminary data.</text>
</comment>
<name>A0A2M7IE24_9BACT</name>
<dbReference type="EMBL" id="PFGW01000022">
    <property type="protein sequence ID" value="PIW74755.1"/>
    <property type="molecule type" value="Genomic_DNA"/>
</dbReference>
<evidence type="ECO:0000313" key="2">
    <source>
        <dbReference type="Proteomes" id="UP000231673"/>
    </source>
</evidence>
<proteinExistence type="predicted"/>